<dbReference type="eggNOG" id="KOG2493">
    <property type="taxonomic scope" value="Eukaryota"/>
</dbReference>
<reference evidence="8 10" key="1">
    <citation type="journal article" date="2016" name="PLoS ONE">
        <title>Sequence Assembly of Yarrowia lipolytica Strain W29/CLIB89 Shows Transposable Element Diversity.</title>
        <authorList>
            <person name="Magnan C."/>
            <person name="Yu J."/>
            <person name="Chang I."/>
            <person name="Jahn E."/>
            <person name="Kanomata Y."/>
            <person name="Wu J."/>
            <person name="Zeller M."/>
            <person name="Oakes M."/>
            <person name="Baldi P."/>
            <person name="Sandmeyer S."/>
        </authorList>
    </citation>
    <scope>NUCLEOTIDE SEQUENCE [LARGE SCALE GENOMIC DNA]</scope>
    <source>
        <strain evidence="8">CLIB89</strain>
        <strain evidence="10">CLIB89(W29)</strain>
    </source>
</reference>
<keyword evidence="3 7" id="KW-0592">Phosphate transport</keyword>
<feature type="transmembrane region" description="Helical" evidence="7">
    <location>
        <begin position="527"/>
        <end position="548"/>
    </location>
</feature>
<evidence type="ECO:0000313" key="10">
    <source>
        <dbReference type="Proteomes" id="UP000182444"/>
    </source>
</evidence>
<dbReference type="VEuPathDB" id="FungiDB:YALI0_E23859g"/>
<comment type="subcellular location">
    <subcellularLocation>
        <location evidence="1 7">Membrane</location>
        <topology evidence="1 7">Multi-pass membrane protein</topology>
    </subcellularLocation>
</comment>
<dbReference type="InterPro" id="IPR001204">
    <property type="entry name" value="Phos_transporter"/>
</dbReference>
<dbReference type="GeneID" id="2912688"/>
<keyword evidence="4 7" id="KW-0812">Transmembrane</keyword>
<feature type="transmembrane region" description="Helical" evidence="7">
    <location>
        <begin position="45"/>
        <end position="65"/>
    </location>
</feature>
<evidence type="ECO:0000313" key="8">
    <source>
        <dbReference type="EMBL" id="AOW05878.1"/>
    </source>
</evidence>
<feature type="transmembrane region" description="Helical" evidence="7">
    <location>
        <begin position="147"/>
        <end position="172"/>
    </location>
</feature>
<feature type="transmembrane region" description="Helical" evidence="7">
    <location>
        <begin position="223"/>
        <end position="243"/>
    </location>
</feature>
<evidence type="ECO:0000256" key="7">
    <source>
        <dbReference type="RuleBase" id="RU363058"/>
    </source>
</evidence>
<dbReference type="Proteomes" id="UP000182444">
    <property type="component" value="Chromosome 1E"/>
</dbReference>
<evidence type="ECO:0000256" key="3">
    <source>
        <dbReference type="ARBA" id="ARBA00022592"/>
    </source>
</evidence>
<dbReference type="GO" id="GO:0035435">
    <property type="term" value="P:phosphate ion transmembrane transport"/>
    <property type="evidence" value="ECO:0007669"/>
    <property type="project" value="EnsemblFungi"/>
</dbReference>
<feature type="transmembrane region" description="Helical" evidence="7">
    <location>
        <begin position="7"/>
        <end position="25"/>
    </location>
</feature>
<gene>
    <name evidence="9" type="ORF">B0I71DRAFT_118123</name>
    <name evidence="8" type="ORF">YALI1_E28300g</name>
</gene>
<sequence>MAALHQFDYIFALAMIFAFLDAWNIGANDVANSFATSVSSRALKYWQAMILAAICEFLGAVLAGARVTDTIRNKIIDVDPFTETPAGLMLLMMCALVGSSVWLTIATRLGIPVSTTHSIVGAVIGAAIATNGGGGVHWGWEGFSKIVASWFIAPAIAGGFAALIYLVTKYVVLERKNALRNALWMGYIYVGITFGVLTMLIVWKGAPNLKLDKLSTGATVGSIIGVGAVAALLYGIFLQPFFYRKLVKEDHTLRAWDIFYGPMLYYRGEVPPMPEGMNRHDYVVDYYKFVRTKEEYLEYYGHLNGYEGDDLTEDEEQQILVVSSNPEKHNGIESVESEEDERTNASRAAALESVDKSWKVLARNPKNWPKLFWKAISHGWTVDVIAAQKTSGHALSGDLRKMFSKAKKYDNKVEALYSFLQCVTACTASFAHGSNDISNAVGPLTTIYQIWSTNQTGKKADVPVWILVYASCALVIGLWTYGYNLMSNLGNKMTMQSPSRGFSMEFGAAVTTIMATRLNLPISTTQCIVGAIVAVGLCNGTIKAVNWRMVAWCYFGWIFTVPFAGLIAGILMGIISNAPKLGEVYQLS</sequence>
<evidence type="ECO:0000313" key="11">
    <source>
        <dbReference type="Proteomes" id="UP000256601"/>
    </source>
</evidence>
<dbReference type="PANTHER" id="PTHR11101:SF80">
    <property type="entry name" value="PHOSPHATE TRANSPORTER"/>
    <property type="match status" value="1"/>
</dbReference>
<evidence type="ECO:0000256" key="4">
    <source>
        <dbReference type="ARBA" id="ARBA00022692"/>
    </source>
</evidence>
<dbReference type="EMBL" id="CP017557">
    <property type="protein sequence ID" value="AOW05878.1"/>
    <property type="molecule type" value="Genomic_DNA"/>
</dbReference>
<evidence type="ECO:0000313" key="9">
    <source>
        <dbReference type="EMBL" id="RDW26110.1"/>
    </source>
</evidence>
<organism evidence="8 10">
    <name type="scientific">Yarrowia lipolytica</name>
    <name type="common">Candida lipolytica</name>
    <dbReference type="NCBI Taxonomy" id="4952"/>
    <lineage>
        <taxon>Eukaryota</taxon>
        <taxon>Fungi</taxon>
        <taxon>Dikarya</taxon>
        <taxon>Ascomycota</taxon>
        <taxon>Saccharomycotina</taxon>
        <taxon>Dipodascomycetes</taxon>
        <taxon>Dipodascales</taxon>
        <taxon>Dipodascales incertae sedis</taxon>
        <taxon>Yarrowia</taxon>
    </lineage>
</organism>
<dbReference type="AlphaFoldDB" id="A0A1D8NJS4"/>
<dbReference type="GO" id="GO:0005436">
    <property type="term" value="F:sodium:phosphate symporter activity"/>
    <property type="evidence" value="ECO:0007669"/>
    <property type="project" value="EnsemblFungi"/>
</dbReference>
<feature type="transmembrane region" description="Helical" evidence="7">
    <location>
        <begin position="554"/>
        <end position="575"/>
    </location>
</feature>
<feature type="transmembrane region" description="Helical" evidence="7">
    <location>
        <begin position="86"/>
        <end position="105"/>
    </location>
</feature>
<name>A0A1D8NJS4_YARLL</name>
<feature type="transmembrane region" description="Helical" evidence="7">
    <location>
        <begin position="462"/>
        <end position="482"/>
    </location>
</feature>
<evidence type="ECO:0000256" key="5">
    <source>
        <dbReference type="ARBA" id="ARBA00022989"/>
    </source>
</evidence>
<dbReference type="OMA" id="MQAFCIA"/>
<dbReference type="Proteomes" id="UP000256601">
    <property type="component" value="Unassembled WGS sequence"/>
</dbReference>
<proteinExistence type="inferred from homology"/>
<comment type="function">
    <text evidence="7">Sodium-phosphate symporter.</text>
</comment>
<dbReference type="EMBL" id="KZ858986">
    <property type="protein sequence ID" value="RDW26110.1"/>
    <property type="molecule type" value="Genomic_DNA"/>
</dbReference>
<dbReference type="GO" id="GO:0042802">
    <property type="term" value="F:identical protein binding"/>
    <property type="evidence" value="ECO:0007669"/>
    <property type="project" value="EnsemblFungi"/>
</dbReference>
<evidence type="ECO:0000256" key="6">
    <source>
        <dbReference type="ARBA" id="ARBA00023136"/>
    </source>
</evidence>
<accession>A0A1D8NJS4</accession>
<evidence type="ECO:0000256" key="2">
    <source>
        <dbReference type="ARBA" id="ARBA00022448"/>
    </source>
</evidence>
<dbReference type="GO" id="GO:0005886">
    <property type="term" value="C:plasma membrane"/>
    <property type="evidence" value="ECO:0007669"/>
    <property type="project" value="EnsemblFungi"/>
</dbReference>
<comment type="similarity">
    <text evidence="7">Belongs to the inorganic phosphate transporter (PiT) (TC 2.A.20) family.</text>
</comment>
<protein>
    <recommendedName>
        <fullName evidence="7">Phosphate transporter</fullName>
    </recommendedName>
</protein>
<dbReference type="VEuPathDB" id="FungiDB:YALI1_E28300g"/>
<dbReference type="KEGG" id="yli:2912688"/>
<dbReference type="Pfam" id="PF01384">
    <property type="entry name" value="PHO4"/>
    <property type="match status" value="1"/>
</dbReference>
<dbReference type="PANTHER" id="PTHR11101">
    <property type="entry name" value="PHOSPHATE TRANSPORTER"/>
    <property type="match status" value="1"/>
</dbReference>
<feature type="transmembrane region" description="Helical" evidence="7">
    <location>
        <begin position="184"/>
        <end position="203"/>
    </location>
</feature>
<keyword evidence="5 7" id="KW-1133">Transmembrane helix</keyword>
<reference evidence="9 11" key="2">
    <citation type="submission" date="2018-07" db="EMBL/GenBank/DDBJ databases">
        <title>Draft Genome Assemblies for Five Robust Yarrowia lipolytica Strains Exhibiting High Lipid Production and Pentose Sugar Utilization and Sugar Alcohol Secretion from Undetoxified Lignocellulosic Biomass Hydrolysates.</title>
        <authorList>
            <consortium name="DOE Joint Genome Institute"/>
            <person name="Walker C."/>
            <person name="Ryu S."/>
            <person name="Na H."/>
            <person name="Zane M."/>
            <person name="LaButti K."/>
            <person name="Lipzen A."/>
            <person name="Haridas S."/>
            <person name="Barry K."/>
            <person name="Grigoriev I.V."/>
            <person name="Quarterman J."/>
            <person name="Slininger P."/>
            <person name="Dien B."/>
            <person name="Trinh C.T."/>
        </authorList>
    </citation>
    <scope>NUCLEOTIDE SEQUENCE [LARGE SCALE GENOMIC DNA]</scope>
    <source>
        <strain evidence="9 11">YB392</strain>
    </source>
</reference>
<evidence type="ECO:0000256" key="1">
    <source>
        <dbReference type="ARBA" id="ARBA00004141"/>
    </source>
</evidence>
<keyword evidence="6 7" id="KW-0472">Membrane</keyword>
<keyword evidence="2 7" id="KW-0813">Transport</keyword>